<dbReference type="PROSITE" id="PS51747">
    <property type="entry name" value="CYT_DCMP_DEAMINASES_2"/>
    <property type="match status" value="1"/>
</dbReference>
<keyword evidence="2" id="KW-0479">Metal-binding</keyword>
<dbReference type="InterPro" id="IPR016193">
    <property type="entry name" value="Cytidine_deaminase-like"/>
</dbReference>
<protein>
    <recommendedName>
        <fullName evidence="5">CMP/dCMP-type deaminase domain-containing protein</fullName>
    </recommendedName>
</protein>
<sequence length="143" mass="15627">MGAILLRDDQVLLYAYNRHLPSRDQQNELGDPRCFFQSGEGIEFSSSIHAEAELIASAAKMGIPLEGAEMYCTTFPCPVCAKQIAAAGVKRLYFATGYAVLDGLEVLQASGVEVTQVIFDDAELAQLREEQAKSSKAKDCYQL</sequence>
<proteinExistence type="inferred from homology"/>
<comment type="similarity">
    <text evidence="1">Belongs to the cytidine and deoxycytidylate deaminase family.</text>
</comment>
<gene>
    <name evidence="6" type="ORF">SDC9_148016</name>
</gene>
<evidence type="ECO:0000259" key="5">
    <source>
        <dbReference type="PROSITE" id="PS51747"/>
    </source>
</evidence>
<dbReference type="InterPro" id="IPR002125">
    <property type="entry name" value="CMP_dCMP_dom"/>
</dbReference>
<dbReference type="GO" id="GO:0008270">
    <property type="term" value="F:zinc ion binding"/>
    <property type="evidence" value="ECO:0007669"/>
    <property type="project" value="InterPro"/>
</dbReference>
<dbReference type="PANTHER" id="PTHR11086">
    <property type="entry name" value="DEOXYCYTIDYLATE DEAMINASE-RELATED"/>
    <property type="match status" value="1"/>
</dbReference>
<keyword evidence="4" id="KW-0862">Zinc</keyword>
<comment type="caution">
    <text evidence="6">The sequence shown here is derived from an EMBL/GenBank/DDBJ whole genome shotgun (WGS) entry which is preliminary data.</text>
</comment>
<evidence type="ECO:0000313" key="6">
    <source>
        <dbReference type="EMBL" id="MPN00818.1"/>
    </source>
</evidence>
<dbReference type="GO" id="GO:0005737">
    <property type="term" value="C:cytoplasm"/>
    <property type="evidence" value="ECO:0007669"/>
    <property type="project" value="TreeGrafter"/>
</dbReference>
<accession>A0A645EFN0</accession>
<dbReference type="PANTHER" id="PTHR11086:SF18">
    <property type="entry name" value="DEOXYCYTIDYLATE DEAMINASE"/>
    <property type="match status" value="1"/>
</dbReference>
<reference evidence="6" key="1">
    <citation type="submission" date="2019-08" db="EMBL/GenBank/DDBJ databases">
        <authorList>
            <person name="Kucharzyk K."/>
            <person name="Murdoch R.W."/>
            <person name="Higgins S."/>
            <person name="Loffler F."/>
        </authorList>
    </citation>
    <scope>NUCLEOTIDE SEQUENCE</scope>
</reference>
<organism evidence="6">
    <name type="scientific">bioreactor metagenome</name>
    <dbReference type="NCBI Taxonomy" id="1076179"/>
    <lineage>
        <taxon>unclassified sequences</taxon>
        <taxon>metagenomes</taxon>
        <taxon>ecological metagenomes</taxon>
    </lineage>
</organism>
<dbReference type="Pfam" id="PF00383">
    <property type="entry name" value="dCMP_cyt_deam_1"/>
    <property type="match status" value="1"/>
</dbReference>
<feature type="domain" description="CMP/dCMP-type deaminase" evidence="5">
    <location>
        <begin position="1"/>
        <end position="107"/>
    </location>
</feature>
<dbReference type="Gene3D" id="3.40.140.10">
    <property type="entry name" value="Cytidine Deaminase, domain 2"/>
    <property type="match status" value="1"/>
</dbReference>
<evidence type="ECO:0000256" key="2">
    <source>
        <dbReference type="ARBA" id="ARBA00022723"/>
    </source>
</evidence>
<dbReference type="InterPro" id="IPR015517">
    <property type="entry name" value="dCMP_deaminase-rel"/>
</dbReference>
<evidence type="ECO:0000256" key="4">
    <source>
        <dbReference type="ARBA" id="ARBA00022833"/>
    </source>
</evidence>
<dbReference type="EMBL" id="VSSQ01046845">
    <property type="protein sequence ID" value="MPN00818.1"/>
    <property type="molecule type" value="Genomic_DNA"/>
</dbReference>
<dbReference type="PROSITE" id="PS00903">
    <property type="entry name" value="CYT_DCMP_DEAMINASES_1"/>
    <property type="match status" value="1"/>
</dbReference>
<evidence type="ECO:0000256" key="1">
    <source>
        <dbReference type="ARBA" id="ARBA00006576"/>
    </source>
</evidence>
<keyword evidence="3" id="KW-0378">Hydrolase</keyword>
<dbReference type="GO" id="GO:0004132">
    <property type="term" value="F:dCMP deaminase activity"/>
    <property type="evidence" value="ECO:0007669"/>
    <property type="project" value="TreeGrafter"/>
</dbReference>
<dbReference type="AlphaFoldDB" id="A0A645EFN0"/>
<dbReference type="InterPro" id="IPR016192">
    <property type="entry name" value="APOBEC/CMP_deaminase_Zn-bd"/>
</dbReference>
<name>A0A645EFN0_9ZZZZ</name>
<dbReference type="SUPFAM" id="SSF53927">
    <property type="entry name" value="Cytidine deaminase-like"/>
    <property type="match status" value="1"/>
</dbReference>
<evidence type="ECO:0000256" key="3">
    <source>
        <dbReference type="ARBA" id="ARBA00022801"/>
    </source>
</evidence>